<dbReference type="PRINTS" id="PR00039">
    <property type="entry name" value="HTHLYSR"/>
</dbReference>
<dbReference type="GO" id="GO:0000976">
    <property type="term" value="F:transcription cis-regulatory region binding"/>
    <property type="evidence" value="ECO:0007669"/>
    <property type="project" value="TreeGrafter"/>
</dbReference>
<dbReference type="PANTHER" id="PTHR30126">
    <property type="entry name" value="HTH-TYPE TRANSCRIPTIONAL REGULATOR"/>
    <property type="match status" value="1"/>
</dbReference>
<dbReference type="Gene3D" id="3.40.190.290">
    <property type="match status" value="1"/>
</dbReference>
<evidence type="ECO:0000256" key="2">
    <source>
        <dbReference type="ARBA" id="ARBA00023015"/>
    </source>
</evidence>
<dbReference type="Gene3D" id="1.10.10.10">
    <property type="entry name" value="Winged helix-like DNA-binding domain superfamily/Winged helix DNA-binding domain"/>
    <property type="match status" value="1"/>
</dbReference>
<keyword evidence="3" id="KW-0238">DNA-binding</keyword>
<keyword evidence="7" id="KW-1185">Reference proteome</keyword>
<dbReference type="PROSITE" id="PS50931">
    <property type="entry name" value="HTH_LYSR"/>
    <property type="match status" value="1"/>
</dbReference>
<protein>
    <submittedName>
        <fullName evidence="6">LysR family transcriptional regulator</fullName>
    </submittedName>
</protein>
<reference evidence="7" key="1">
    <citation type="submission" date="2018-11" db="EMBL/GenBank/DDBJ databases">
        <title>Genome sequencing of a novel mesophilic and cellulolytic organism within the genus Hungateiclostridium.</title>
        <authorList>
            <person name="Rettenmaier R."/>
            <person name="Liebl W."/>
            <person name="Zverlov V."/>
        </authorList>
    </citation>
    <scope>NUCLEOTIDE SEQUENCE [LARGE SCALE GENOMIC DNA]</scope>
    <source>
        <strain evidence="7">N2K1</strain>
    </source>
</reference>
<dbReference type="Pfam" id="PF03466">
    <property type="entry name" value="LysR_substrate"/>
    <property type="match status" value="1"/>
</dbReference>
<evidence type="ECO:0000259" key="5">
    <source>
        <dbReference type="PROSITE" id="PS50931"/>
    </source>
</evidence>
<name>A0A4Q0I737_9FIRM</name>
<dbReference type="SUPFAM" id="SSF53850">
    <property type="entry name" value="Periplasmic binding protein-like II"/>
    <property type="match status" value="1"/>
</dbReference>
<sequence length="293" mass="33425">MDINFELYKIFYHTAKAQSFSAAADILHVSQSAVSQSIKSLEEKLGSQLFLRKTREIKLTVEGEILFKHIEQAYNFIKTAEHKIYQTQNLERGEIRIGVSDTICKYYLISYIEKFIKNYPSVKIQVINRTSSQIQDILKKGLIDFGIVTLPVQDNKIHQEEFLTVEDIFVASDRFSELKNQVTDIKSLASYPLLMLDRGTSTRRNIDSYLSSKGISILPEIELESIDLLVEFAKIGLGIALVLKESVIDELNKGTLFEVKLKENITLRKLGVITMKNVPLSRASSEFIKLLRI</sequence>
<dbReference type="FunFam" id="1.10.10.10:FF:000001">
    <property type="entry name" value="LysR family transcriptional regulator"/>
    <property type="match status" value="1"/>
</dbReference>
<dbReference type="InterPro" id="IPR005119">
    <property type="entry name" value="LysR_subst-bd"/>
</dbReference>
<comment type="caution">
    <text evidence="6">The sequence shown here is derived from an EMBL/GenBank/DDBJ whole genome shotgun (WGS) entry which is preliminary data.</text>
</comment>
<dbReference type="RefSeq" id="WP_069193938.1">
    <property type="nucleotide sequence ID" value="NZ_RLII01000002.1"/>
</dbReference>
<organism evidence="6 7">
    <name type="scientific">Acetivibrio mesophilus</name>
    <dbReference type="NCBI Taxonomy" id="2487273"/>
    <lineage>
        <taxon>Bacteria</taxon>
        <taxon>Bacillati</taxon>
        <taxon>Bacillota</taxon>
        <taxon>Clostridia</taxon>
        <taxon>Eubacteriales</taxon>
        <taxon>Oscillospiraceae</taxon>
        <taxon>Acetivibrio</taxon>
    </lineage>
</organism>
<evidence type="ECO:0000256" key="4">
    <source>
        <dbReference type="ARBA" id="ARBA00023163"/>
    </source>
</evidence>
<comment type="similarity">
    <text evidence="1">Belongs to the LysR transcriptional regulatory family.</text>
</comment>
<dbReference type="CDD" id="cd05466">
    <property type="entry name" value="PBP2_LTTR_substrate"/>
    <property type="match status" value="1"/>
</dbReference>
<dbReference type="EMBL" id="RLII01000002">
    <property type="protein sequence ID" value="RXE60201.1"/>
    <property type="molecule type" value="Genomic_DNA"/>
</dbReference>
<accession>A0A4Q0I737</accession>
<feature type="domain" description="HTH lysR-type" evidence="5">
    <location>
        <begin position="3"/>
        <end position="60"/>
    </location>
</feature>
<evidence type="ECO:0000256" key="1">
    <source>
        <dbReference type="ARBA" id="ARBA00009437"/>
    </source>
</evidence>
<evidence type="ECO:0000313" key="7">
    <source>
        <dbReference type="Proteomes" id="UP000289166"/>
    </source>
</evidence>
<evidence type="ECO:0000256" key="3">
    <source>
        <dbReference type="ARBA" id="ARBA00023125"/>
    </source>
</evidence>
<dbReference type="AlphaFoldDB" id="A0A4Q0I737"/>
<keyword evidence="2" id="KW-0805">Transcription regulation</keyword>
<dbReference type="Proteomes" id="UP000289166">
    <property type="component" value="Unassembled WGS sequence"/>
</dbReference>
<proteinExistence type="inferred from homology"/>
<dbReference type="InterPro" id="IPR036388">
    <property type="entry name" value="WH-like_DNA-bd_sf"/>
</dbReference>
<dbReference type="GO" id="GO:0003700">
    <property type="term" value="F:DNA-binding transcription factor activity"/>
    <property type="evidence" value="ECO:0007669"/>
    <property type="project" value="InterPro"/>
</dbReference>
<dbReference type="PANTHER" id="PTHR30126:SF64">
    <property type="entry name" value="HTH-TYPE TRANSCRIPTIONAL REGULATOR CITR"/>
    <property type="match status" value="1"/>
</dbReference>
<dbReference type="InterPro" id="IPR036390">
    <property type="entry name" value="WH_DNA-bd_sf"/>
</dbReference>
<evidence type="ECO:0000313" key="6">
    <source>
        <dbReference type="EMBL" id="RXE60201.1"/>
    </source>
</evidence>
<dbReference type="OrthoDB" id="9778774at2"/>
<dbReference type="Pfam" id="PF00126">
    <property type="entry name" value="HTH_1"/>
    <property type="match status" value="1"/>
</dbReference>
<dbReference type="InterPro" id="IPR000847">
    <property type="entry name" value="LysR_HTH_N"/>
</dbReference>
<keyword evidence="4" id="KW-0804">Transcription</keyword>
<gene>
    <name evidence="6" type="ORF">EFD62_02960</name>
</gene>
<dbReference type="SUPFAM" id="SSF46785">
    <property type="entry name" value="Winged helix' DNA-binding domain"/>
    <property type="match status" value="1"/>
</dbReference>